<reference evidence="1 2" key="1">
    <citation type="journal article" date="2019" name="Nat. Plants">
        <title>Stout camphor tree genome fills gaps in understanding of flowering plant genome evolution.</title>
        <authorList>
            <person name="Chaw S.M."/>
            <person name="Liu Y.C."/>
            <person name="Wu Y.W."/>
            <person name="Wang H.Y."/>
            <person name="Lin C.I."/>
            <person name="Wu C.S."/>
            <person name="Ke H.M."/>
            <person name="Chang L.Y."/>
            <person name="Hsu C.Y."/>
            <person name="Yang H.T."/>
            <person name="Sudianto E."/>
            <person name="Hsu M.H."/>
            <person name="Wu K.P."/>
            <person name="Wang L.N."/>
            <person name="Leebens-Mack J.H."/>
            <person name="Tsai I.J."/>
        </authorList>
    </citation>
    <scope>NUCLEOTIDE SEQUENCE [LARGE SCALE GENOMIC DNA]</scope>
    <source>
        <strain evidence="2">cv. Chaw 1501</strain>
        <tissue evidence="1">Young leaves</tissue>
    </source>
</reference>
<keyword evidence="2" id="KW-1185">Reference proteome</keyword>
<name>A0A443PNA0_9MAGN</name>
<gene>
    <name evidence="1" type="ORF">CKAN_02145900</name>
</gene>
<accession>A0A443PNA0</accession>
<evidence type="ECO:0000313" key="2">
    <source>
        <dbReference type="Proteomes" id="UP000283530"/>
    </source>
</evidence>
<comment type="caution">
    <text evidence="1">The sequence shown here is derived from an EMBL/GenBank/DDBJ whole genome shotgun (WGS) entry which is preliminary data.</text>
</comment>
<sequence>MEGFVHISLLDYKRNWHFKEAPWVFQSRKKIGGDSHCHTYNFVRRFHGSQVDSSTKCRVEGLYQGSGRVHGCIKDPVEGVVVLRARLRLLKGWIAKFCDFDKAVALNLSMPYDRLSARSGAEKPSDQNPFRPRMWSSVDPTVSGTSTIFGRVSPEKMIGFFFPVAFGDWFKQYSPVSVKQEIWTHTLGIK</sequence>
<evidence type="ECO:0000313" key="1">
    <source>
        <dbReference type="EMBL" id="RWR92250.1"/>
    </source>
</evidence>
<proteinExistence type="predicted"/>
<dbReference type="Proteomes" id="UP000283530">
    <property type="component" value="Unassembled WGS sequence"/>
</dbReference>
<dbReference type="AlphaFoldDB" id="A0A443PNA0"/>
<organism evidence="1 2">
    <name type="scientific">Cinnamomum micranthum f. kanehirae</name>
    <dbReference type="NCBI Taxonomy" id="337451"/>
    <lineage>
        <taxon>Eukaryota</taxon>
        <taxon>Viridiplantae</taxon>
        <taxon>Streptophyta</taxon>
        <taxon>Embryophyta</taxon>
        <taxon>Tracheophyta</taxon>
        <taxon>Spermatophyta</taxon>
        <taxon>Magnoliopsida</taxon>
        <taxon>Magnoliidae</taxon>
        <taxon>Laurales</taxon>
        <taxon>Lauraceae</taxon>
        <taxon>Cinnamomum</taxon>
    </lineage>
</organism>
<dbReference type="EMBL" id="QPKB01000009">
    <property type="protein sequence ID" value="RWR92250.1"/>
    <property type="molecule type" value="Genomic_DNA"/>
</dbReference>
<protein>
    <submittedName>
        <fullName evidence="1">Uncharacterized protein</fullName>
    </submittedName>
</protein>